<proteinExistence type="inferred from homology"/>
<evidence type="ECO:0000256" key="1">
    <source>
        <dbReference type="RuleBase" id="RU367076"/>
    </source>
</evidence>
<comment type="similarity">
    <text evidence="1">Belongs to the eukaryotic RPC3/POLR3C RNA polymerase subunit family.</text>
</comment>
<protein>
    <recommendedName>
        <fullName evidence="1">DNA-directed RNA polymerase III subunit RPC3</fullName>
        <shortName evidence="1">RNA polymerase III subunit C3</shortName>
    </recommendedName>
</protein>
<comment type="subunit">
    <text evidence="1">Component of the RNA polymerase III (Pol III) complex consisting of 17 subunits.</text>
</comment>
<organism evidence="2 3">
    <name type="scientific">Triticum urartu</name>
    <name type="common">Red wild einkorn</name>
    <name type="synonym">Crithodium urartu</name>
    <dbReference type="NCBI Taxonomy" id="4572"/>
    <lineage>
        <taxon>Eukaryota</taxon>
        <taxon>Viridiplantae</taxon>
        <taxon>Streptophyta</taxon>
        <taxon>Embryophyta</taxon>
        <taxon>Tracheophyta</taxon>
        <taxon>Spermatophyta</taxon>
        <taxon>Magnoliopsida</taxon>
        <taxon>Liliopsida</taxon>
        <taxon>Poales</taxon>
        <taxon>Poaceae</taxon>
        <taxon>BOP clade</taxon>
        <taxon>Pooideae</taxon>
        <taxon>Triticodae</taxon>
        <taxon>Triticeae</taxon>
        <taxon>Triticinae</taxon>
        <taxon>Triticum</taxon>
    </lineage>
</organism>
<dbReference type="InterPro" id="IPR036388">
    <property type="entry name" value="WH-like_DNA-bd_sf"/>
</dbReference>
<keyword evidence="3" id="KW-1185">Reference proteome</keyword>
<comment type="function">
    <text evidence="1">DNA-dependent RNA polymerase catalyzes the transcription of DNA into RNA using the four ribonucleoside triphosphates as substrates. Specific core component of RNA polymerase III which synthesizes small RNAs, such as 5S rRNA and tRNAs.</text>
</comment>
<dbReference type="Proteomes" id="UP000015106">
    <property type="component" value="Chromosome 2"/>
</dbReference>
<dbReference type="PANTHER" id="PTHR12949">
    <property type="entry name" value="RNA POLYMERASE III DNA DIRECTED -RELATED"/>
    <property type="match status" value="1"/>
</dbReference>
<keyword evidence="1" id="KW-0804">Transcription</keyword>
<name>A0A8R7TJH4_TRIUA</name>
<dbReference type="AlphaFoldDB" id="A0A8R7TJH4"/>
<keyword evidence="1" id="KW-0539">Nucleus</keyword>
<dbReference type="Gene3D" id="1.10.10.10">
    <property type="entry name" value="Winged helix-like DNA-binding domain superfamily/Winged helix DNA-binding domain"/>
    <property type="match status" value="1"/>
</dbReference>
<dbReference type="PANTHER" id="PTHR12949:SF0">
    <property type="entry name" value="DNA-DIRECTED RNA POLYMERASE III SUBUNIT RPC3"/>
    <property type="match status" value="1"/>
</dbReference>
<evidence type="ECO:0000313" key="3">
    <source>
        <dbReference type="Proteomes" id="UP000015106"/>
    </source>
</evidence>
<reference evidence="2" key="3">
    <citation type="submission" date="2022-06" db="UniProtKB">
        <authorList>
            <consortium name="EnsemblPlants"/>
        </authorList>
    </citation>
    <scope>IDENTIFICATION</scope>
</reference>
<dbReference type="Gramene" id="TuG1812G0200003510.01.T01">
    <property type="protein sequence ID" value="TuG1812G0200003510.01.T01"/>
    <property type="gene ID" value="TuG1812G0200003510.01"/>
</dbReference>
<dbReference type="InterPro" id="IPR039748">
    <property type="entry name" value="RPC3"/>
</dbReference>
<comment type="subcellular location">
    <subcellularLocation>
        <location evidence="1">Nucleus</location>
    </subcellularLocation>
</comment>
<reference evidence="3" key="1">
    <citation type="journal article" date="2013" name="Nature">
        <title>Draft genome of the wheat A-genome progenitor Triticum urartu.</title>
        <authorList>
            <person name="Ling H.Q."/>
            <person name="Zhao S."/>
            <person name="Liu D."/>
            <person name="Wang J."/>
            <person name="Sun H."/>
            <person name="Zhang C."/>
            <person name="Fan H."/>
            <person name="Li D."/>
            <person name="Dong L."/>
            <person name="Tao Y."/>
            <person name="Gao C."/>
            <person name="Wu H."/>
            <person name="Li Y."/>
            <person name="Cui Y."/>
            <person name="Guo X."/>
            <person name="Zheng S."/>
            <person name="Wang B."/>
            <person name="Yu K."/>
            <person name="Liang Q."/>
            <person name="Yang W."/>
            <person name="Lou X."/>
            <person name="Chen J."/>
            <person name="Feng M."/>
            <person name="Jian J."/>
            <person name="Zhang X."/>
            <person name="Luo G."/>
            <person name="Jiang Y."/>
            <person name="Liu J."/>
            <person name="Wang Z."/>
            <person name="Sha Y."/>
            <person name="Zhang B."/>
            <person name="Wu H."/>
            <person name="Tang D."/>
            <person name="Shen Q."/>
            <person name="Xue P."/>
            <person name="Zou S."/>
            <person name="Wang X."/>
            <person name="Liu X."/>
            <person name="Wang F."/>
            <person name="Yang Y."/>
            <person name="An X."/>
            <person name="Dong Z."/>
            <person name="Zhang K."/>
            <person name="Zhang X."/>
            <person name="Luo M.C."/>
            <person name="Dvorak J."/>
            <person name="Tong Y."/>
            <person name="Wang J."/>
            <person name="Yang H."/>
            <person name="Li Z."/>
            <person name="Wang D."/>
            <person name="Zhang A."/>
            <person name="Wang J."/>
        </authorList>
    </citation>
    <scope>NUCLEOTIDE SEQUENCE</scope>
    <source>
        <strain evidence="3">cv. G1812</strain>
    </source>
</reference>
<accession>A0A8R7TJH4</accession>
<evidence type="ECO:0000313" key="2">
    <source>
        <dbReference type="EnsemblPlants" id="TuG1812G0200003510.01.T01"/>
    </source>
</evidence>
<sequence length="98" mass="11078">MTLDQIAPVLEDLQCTTSSEDLEAFTFDLRKMVEARKMGIESLVKKKYGQQVFTIFRLLVTHGCAVETDQIIATTILDKQIVHSTLYKLCNGSHIDTE</sequence>
<reference evidence="2" key="2">
    <citation type="submission" date="2018-03" db="EMBL/GenBank/DDBJ databases">
        <title>The Triticum urartu genome reveals the dynamic nature of wheat genome evolution.</title>
        <authorList>
            <person name="Ling H."/>
            <person name="Ma B."/>
            <person name="Shi X."/>
            <person name="Liu H."/>
            <person name="Dong L."/>
            <person name="Sun H."/>
            <person name="Cao Y."/>
            <person name="Gao Q."/>
            <person name="Zheng S."/>
            <person name="Li Y."/>
            <person name="Yu Y."/>
            <person name="Du H."/>
            <person name="Qi M."/>
            <person name="Li Y."/>
            <person name="Yu H."/>
            <person name="Cui Y."/>
            <person name="Wang N."/>
            <person name="Chen C."/>
            <person name="Wu H."/>
            <person name="Zhao Y."/>
            <person name="Zhang J."/>
            <person name="Li Y."/>
            <person name="Zhou W."/>
            <person name="Zhang B."/>
            <person name="Hu W."/>
            <person name="Eijk M."/>
            <person name="Tang J."/>
            <person name="Witsenboer H."/>
            <person name="Zhao S."/>
            <person name="Li Z."/>
            <person name="Zhang A."/>
            <person name="Wang D."/>
            <person name="Liang C."/>
        </authorList>
    </citation>
    <scope>NUCLEOTIDE SEQUENCE [LARGE SCALE GENOMIC DNA]</scope>
    <source>
        <strain evidence="2">cv. G1812</strain>
    </source>
</reference>
<dbReference type="GO" id="GO:0005666">
    <property type="term" value="C:RNA polymerase III complex"/>
    <property type="evidence" value="ECO:0007669"/>
    <property type="project" value="UniProtKB-UniRule"/>
</dbReference>
<dbReference type="EnsemblPlants" id="TuG1812G0200003510.01.T01">
    <property type="protein sequence ID" value="TuG1812G0200003510.01.T01"/>
    <property type="gene ID" value="TuG1812G0200003510.01"/>
</dbReference>
<dbReference type="GO" id="GO:0003697">
    <property type="term" value="F:single-stranded DNA binding"/>
    <property type="evidence" value="ECO:0007669"/>
    <property type="project" value="UniProtKB-UniRule"/>
</dbReference>
<keyword evidence="1" id="KW-0240">DNA-directed RNA polymerase</keyword>